<dbReference type="OrthoDB" id="1899182at2759"/>
<dbReference type="PANTHER" id="PTHR47590">
    <property type="entry name" value="F-BOX/KELCH-REPEAT PROTEIN SKIP25"/>
    <property type="match status" value="1"/>
</dbReference>
<sequence length="382" mass="41592">MSTTTIKRLKEEEEEEEEELLRGLPDHLAQLCLSRVPPALLYSVCRPWRHLIYSASFPPFLSIYAILSSSSSSNNSSSSSCIGLFSFDPISATWVPLPPPPPNPPLRLLLLRHPSFISRHLPVQSVSLSGHLLLLAATTHHLLPALSHPLVFHPISNQWRLGPPIPTPRRWCAAGSVGGAVYMASGVGADYSAAVARRAERWELEKKGWEGEWEKVAGMRDGRFSREAVEAVGLRGKLCMVNVKGDAAKEGAVYDVSRDEWEEMPEGMLAGWKGPAAALDERVMYAVLEEEIGFGVLMVYDPDEGDEWGEVVRSEHLRGAGQIAAGGGRVCAVCSGGTAIVVVDVVAQPPRIWVLHPPPSKHVVSIHVLPRMSAHIATATHS</sequence>
<dbReference type="SUPFAM" id="SSF117281">
    <property type="entry name" value="Kelch motif"/>
    <property type="match status" value="1"/>
</dbReference>
<keyword evidence="2" id="KW-1185">Reference proteome</keyword>
<reference evidence="1 2" key="1">
    <citation type="journal article" date="2019" name="Nat. Plants">
        <title>Stout camphor tree genome fills gaps in understanding of flowering plant genome evolution.</title>
        <authorList>
            <person name="Chaw S.M."/>
            <person name="Liu Y.C."/>
            <person name="Wu Y.W."/>
            <person name="Wang H.Y."/>
            <person name="Lin C.I."/>
            <person name="Wu C.S."/>
            <person name="Ke H.M."/>
            <person name="Chang L.Y."/>
            <person name="Hsu C.Y."/>
            <person name="Yang H.T."/>
            <person name="Sudianto E."/>
            <person name="Hsu M.H."/>
            <person name="Wu K.P."/>
            <person name="Wang L.N."/>
            <person name="Leebens-Mack J.H."/>
            <person name="Tsai I.J."/>
        </authorList>
    </citation>
    <scope>NUCLEOTIDE SEQUENCE [LARGE SCALE GENOMIC DNA]</scope>
    <source>
        <strain evidence="2">cv. Chaw 1501</strain>
        <tissue evidence="1">Young leaves</tissue>
    </source>
</reference>
<dbReference type="AlphaFoldDB" id="A0A443PFV2"/>
<accession>A0A443PFV2</accession>
<organism evidence="1 2">
    <name type="scientific">Cinnamomum micranthum f. kanehirae</name>
    <dbReference type="NCBI Taxonomy" id="337451"/>
    <lineage>
        <taxon>Eukaryota</taxon>
        <taxon>Viridiplantae</taxon>
        <taxon>Streptophyta</taxon>
        <taxon>Embryophyta</taxon>
        <taxon>Tracheophyta</taxon>
        <taxon>Spermatophyta</taxon>
        <taxon>Magnoliopsida</taxon>
        <taxon>Magnoliidae</taxon>
        <taxon>Laurales</taxon>
        <taxon>Lauraceae</taxon>
        <taxon>Cinnamomum</taxon>
    </lineage>
</organism>
<protein>
    <submittedName>
        <fullName evidence="1">F-box/kelch-repeat protein SKIP25-like protein</fullName>
    </submittedName>
</protein>
<evidence type="ECO:0000313" key="1">
    <source>
        <dbReference type="EMBL" id="RWR89656.1"/>
    </source>
</evidence>
<dbReference type="PANTHER" id="PTHR47590:SF7">
    <property type="entry name" value="OS06G0711700 PROTEIN"/>
    <property type="match status" value="1"/>
</dbReference>
<dbReference type="Proteomes" id="UP000283530">
    <property type="component" value="Unassembled WGS sequence"/>
</dbReference>
<comment type="caution">
    <text evidence="1">The sequence shown here is derived from an EMBL/GenBank/DDBJ whole genome shotgun (WGS) entry which is preliminary data.</text>
</comment>
<dbReference type="EMBL" id="QPKB01000007">
    <property type="protein sequence ID" value="RWR89656.1"/>
    <property type="molecule type" value="Genomic_DNA"/>
</dbReference>
<dbReference type="InterPro" id="IPR015915">
    <property type="entry name" value="Kelch-typ_b-propeller"/>
</dbReference>
<dbReference type="STRING" id="337451.A0A443PFV2"/>
<evidence type="ECO:0000313" key="2">
    <source>
        <dbReference type="Proteomes" id="UP000283530"/>
    </source>
</evidence>
<name>A0A443PFV2_9MAGN</name>
<dbReference type="Gene3D" id="2.120.10.80">
    <property type="entry name" value="Kelch-type beta propeller"/>
    <property type="match status" value="1"/>
</dbReference>
<proteinExistence type="predicted"/>
<gene>
    <name evidence="1" type="ORF">CKAN_01872000</name>
</gene>